<feature type="transmembrane region" description="Helical" evidence="1">
    <location>
        <begin position="12"/>
        <end position="32"/>
    </location>
</feature>
<dbReference type="RefSeq" id="WP_007547134.1">
    <property type="nucleotide sequence ID" value="NZ_ABZS01000097.1"/>
</dbReference>
<dbReference type="EMBL" id="ABZS01000097">
    <property type="protein sequence ID" value="EEP60429.1"/>
    <property type="molecule type" value="Genomic_DNA"/>
</dbReference>
<evidence type="ECO:0000313" key="3">
    <source>
        <dbReference type="Proteomes" id="UP000005540"/>
    </source>
</evidence>
<evidence type="ECO:0000313" key="2">
    <source>
        <dbReference type="EMBL" id="EEP60429.1"/>
    </source>
</evidence>
<name>C4FKG8_9AQUI</name>
<keyword evidence="3" id="KW-1185">Reference proteome</keyword>
<keyword evidence="1" id="KW-0472">Membrane</keyword>
<keyword evidence="1" id="KW-1133">Transmembrane helix</keyword>
<dbReference type="AlphaFoldDB" id="C4FKG8"/>
<accession>C4FKG8</accession>
<organism evidence="2 3">
    <name type="scientific">Sulfurihydrogenibium yellowstonense SS-5</name>
    <dbReference type="NCBI Taxonomy" id="432331"/>
    <lineage>
        <taxon>Bacteria</taxon>
        <taxon>Pseudomonadati</taxon>
        <taxon>Aquificota</taxon>
        <taxon>Aquificia</taxon>
        <taxon>Aquificales</taxon>
        <taxon>Hydrogenothermaceae</taxon>
        <taxon>Sulfurihydrogenibium</taxon>
    </lineage>
</organism>
<dbReference type="Proteomes" id="UP000005540">
    <property type="component" value="Unassembled WGS sequence"/>
</dbReference>
<comment type="caution">
    <text evidence="2">The sequence shown here is derived from an EMBL/GenBank/DDBJ whole genome shotgun (WGS) entry which is preliminary data.</text>
</comment>
<evidence type="ECO:0008006" key="4">
    <source>
        <dbReference type="Google" id="ProtNLM"/>
    </source>
</evidence>
<keyword evidence="1" id="KW-0812">Transmembrane</keyword>
<proteinExistence type="predicted"/>
<protein>
    <recommendedName>
        <fullName evidence="4">DUF302 domain-containing protein</fullName>
    </recommendedName>
</protein>
<evidence type="ECO:0000256" key="1">
    <source>
        <dbReference type="SAM" id="Phobius"/>
    </source>
</evidence>
<reference evidence="2 3" key="1">
    <citation type="submission" date="2009-04" db="EMBL/GenBank/DDBJ databases">
        <authorList>
            <person name="Reysenbach A.-L."/>
            <person name="Heidelberg J.F."/>
            <person name="Nelson W.C."/>
        </authorList>
    </citation>
    <scope>NUCLEOTIDE SEQUENCE [LARGE SCALE GENOMIC DNA]</scope>
    <source>
        <strain evidence="2 3">SS-5</strain>
    </source>
</reference>
<sequence length="167" mass="19227">MDNQTKTPNYPFIVLTGFGIIATLIFLFIFVYQKSVSTVREKAIMERAYPKVKPQEYYYELKNIASKNGFTVLDIQTDTNYFLIQLYSKNYIEKAKNVSLSLPPMTVITLSIYDLGDGTAVVGNNPYLWRVLVEGKASDSLAKEYYELVDLILNDVYYSLKEKKKKL</sequence>
<dbReference type="OrthoDB" id="13144at2"/>
<gene>
    <name evidence="2" type="ORF">SULYE_1068</name>
</gene>